<name>A0A4S8KTE7_DENBC</name>
<gene>
    <name evidence="1" type="ORF">K435DRAFT_811333</name>
</gene>
<organism evidence="1 2">
    <name type="scientific">Dendrothele bispora (strain CBS 962.96)</name>
    <dbReference type="NCBI Taxonomy" id="1314807"/>
    <lineage>
        <taxon>Eukaryota</taxon>
        <taxon>Fungi</taxon>
        <taxon>Dikarya</taxon>
        <taxon>Basidiomycota</taxon>
        <taxon>Agaricomycotina</taxon>
        <taxon>Agaricomycetes</taxon>
        <taxon>Agaricomycetidae</taxon>
        <taxon>Agaricales</taxon>
        <taxon>Agaricales incertae sedis</taxon>
        <taxon>Dendrothele</taxon>
    </lineage>
</organism>
<dbReference type="EMBL" id="ML180148">
    <property type="protein sequence ID" value="THU78698.1"/>
    <property type="molecule type" value="Genomic_DNA"/>
</dbReference>
<reference evidence="1 2" key="1">
    <citation type="journal article" date="2019" name="Nat. Ecol. Evol.">
        <title>Megaphylogeny resolves global patterns of mushroom evolution.</title>
        <authorList>
            <person name="Varga T."/>
            <person name="Krizsan K."/>
            <person name="Foldi C."/>
            <person name="Dima B."/>
            <person name="Sanchez-Garcia M."/>
            <person name="Sanchez-Ramirez S."/>
            <person name="Szollosi G.J."/>
            <person name="Szarkandi J.G."/>
            <person name="Papp V."/>
            <person name="Albert L."/>
            <person name="Andreopoulos W."/>
            <person name="Angelini C."/>
            <person name="Antonin V."/>
            <person name="Barry K.W."/>
            <person name="Bougher N.L."/>
            <person name="Buchanan P."/>
            <person name="Buyck B."/>
            <person name="Bense V."/>
            <person name="Catcheside P."/>
            <person name="Chovatia M."/>
            <person name="Cooper J."/>
            <person name="Damon W."/>
            <person name="Desjardin D."/>
            <person name="Finy P."/>
            <person name="Geml J."/>
            <person name="Haridas S."/>
            <person name="Hughes K."/>
            <person name="Justo A."/>
            <person name="Karasinski D."/>
            <person name="Kautmanova I."/>
            <person name="Kiss B."/>
            <person name="Kocsube S."/>
            <person name="Kotiranta H."/>
            <person name="LaButti K.M."/>
            <person name="Lechner B.E."/>
            <person name="Liimatainen K."/>
            <person name="Lipzen A."/>
            <person name="Lukacs Z."/>
            <person name="Mihaltcheva S."/>
            <person name="Morgado L.N."/>
            <person name="Niskanen T."/>
            <person name="Noordeloos M.E."/>
            <person name="Ohm R.A."/>
            <person name="Ortiz-Santana B."/>
            <person name="Ovrebo C."/>
            <person name="Racz N."/>
            <person name="Riley R."/>
            <person name="Savchenko A."/>
            <person name="Shiryaev A."/>
            <person name="Soop K."/>
            <person name="Spirin V."/>
            <person name="Szebenyi C."/>
            <person name="Tomsovsky M."/>
            <person name="Tulloss R.E."/>
            <person name="Uehling J."/>
            <person name="Grigoriev I.V."/>
            <person name="Vagvolgyi C."/>
            <person name="Papp T."/>
            <person name="Martin F.M."/>
            <person name="Miettinen O."/>
            <person name="Hibbett D.S."/>
            <person name="Nagy L.G."/>
        </authorList>
    </citation>
    <scope>NUCLEOTIDE SEQUENCE [LARGE SCALE GENOMIC DNA]</scope>
    <source>
        <strain evidence="1 2">CBS 962.96</strain>
    </source>
</reference>
<proteinExistence type="predicted"/>
<dbReference type="Proteomes" id="UP000297245">
    <property type="component" value="Unassembled WGS sequence"/>
</dbReference>
<evidence type="ECO:0000313" key="1">
    <source>
        <dbReference type="EMBL" id="THU78698.1"/>
    </source>
</evidence>
<sequence>MFGGQSGAFGVGCVSVIDNKTHKRRFPKTEAWGLSEHDPSEVLVRNTNRSTTEIEKEDAQVTNSRCLRFNNEDKATVVKGTYGNQWLIWICSQASLPLSKGS</sequence>
<keyword evidence="2" id="KW-1185">Reference proteome</keyword>
<evidence type="ECO:0000313" key="2">
    <source>
        <dbReference type="Proteomes" id="UP000297245"/>
    </source>
</evidence>
<accession>A0A4S8KTE7</accession>
<protein>
    <submittedName>
        <fullName evidence="1">Uncharacterized protein</fullName>
    </submittedName>
</protein>
<dbReference type="AlphaFoldDB" id="A0A4S8KTE7"/>